<name>A0A420M9D1_FUSOX</name>
<evidence type="ECO:0000313" key="3">
    <source>
        <dbReference type="Proteomes" id="UP000285084"/>
    </source>
</evidence>
<accession>A0A420M9D1</accession>
<dbReference type="Proteomes" id="UP000285084">
    <property type="component" value="Unassembled WGS sequence"/>
</dbReference>
<organism evidence="2 3">
    <name type="scientific">Fusarium oxysporum</name>
    <name type="common">Fusarium vascular wilt</name>
    <dbReference type="NCBI Taxonomy" id="5507"/>
    <lineage>
        <taxon>Eukaryota</taxon>
        <taxon>Fungi</taxon>
        <taxon>Dikarya</taxon>
        <taxon>Ascomycota</taxon>
        <taxon>Pezizomycotina</taxon>
        <taxon>Sordariomycetes</taxon>
        <taxon>Hypocreomycetidae</taxon>
        <taxon>Hypocreales</taxon>
        <taxon>Nectriaceae</taxon>
        <taxon>Fusarium</taxon>
        <taxon>Fusarium oxysporum species complex</taxon>
    </lineage>
</organism>
<protein>
    <submittedName>
        <fullName evidence="2">Uncharacterized protein</fullName>
    </submittedName>
</protein>
<comment type="caution">
    <text evidence="2">The sequence shown here is derived from an EMBL/GenBank/DDBJ whole genome shotgun (WGS) entry which is preliminary data.</text>
</comment>
<feature type="chain" id="PRO_5019314334" evidence="1">
    <location>
        <begin position="17"/>
        <end position="130"/>
    </location>
</feature>
<feature type="signal peptide" evidence="1">
    <location>
        <begin position="1"/>
        <end position="16"/>
    </location>
</feature>
<sequence>MCAIVTFGAASTLLAASLCPDLEVNLDFDPAKTSWERALQIFEFHKSHVESAAKGIEALVRYRLRFSTLAKQDQFVDSGDGHMADSMPFDGAPAVDESWLTGMADDFNAFFTSDSLEQSWLSSQSIDWAM</sequence>
<reference evidence="2 3" key="1">
    <citation type="journal article" date="2018" name="Sci. Rep.">
        <title>Characterisation of pathogen-specific regions and novel effector candidates in Fusarium oxysporum f. sp. cepae.</title>
        <authorList>
            <person name="Armitage A.D."/>
            <person name="Taylor A."/>
            <person name="Sobczyk M.K."/>
            <person name="Baxter L."/>
            <person name="Greenfield B.P."/>
            <person name="Bates H.J."/>
            <person name="Wilson F."/>
            <person name="Jackson A.C."/>
            <person name="Ott S."/>
            <person name="Harrison R.J."/>
            <person name="Clarkson J.P."/>
        </authorList>
    </citation>
    <scope>NUCLEOTIDE SEQUENCE [LARGE SCALE GENOMIC DNA]</scope>
    <source>
        <strain evidence="2 3">Fo_A13</strain>
    </source>
</reference>
<proteinExistence type="predicted"/>
<dbReference type="EMBL" id="MRCX01000632">
    <property type="protein sequence ID" value="RKK62107.1"/>
    <property type="molecule type" value="Genomic_DNA"/>
</dbReference>
<keyword evidence="1" id="KW-0732">Signal</keyword>
<evidence type="ECO:0000313" key="2">
    <source>
        <dbReference type="EMBL" id="RKK62107.1"/>
    </source>
</evidence>
<gene>
    <name evidence="2" type="ORF">BFJ69_g17054</name>
</gene>
<evidence type="ECO:0000256" key="1">
    <source>
        <dbReference type="SAM" id="SignalP"/>
    </source>
</evidence>
<dbReference type="AlphaFoldDB" id="A0A420M9D1"/>